<accession>M1KLG7</accession>
<dbReference type="VEuPathDB" id="MicrosporidiaDB:ECU10_1500"/>
<reference evidence="2" key="1">
    <citation type="journal article" date="2013" name="Eukaryot. Cell">
        <title>Extremely Reduced Levels of Heterozygosity in the Vertebrate Pathogen Encephalitozoon cuniculi.</title>
        <authorList>
            <person name="Selman M."/>
            <person name="Sak B."/>
            <person name="Kvac M."/>
            <person name="Farinelli L."/>
            <person name="Weiss L.M."/>
            <person name="Corradi N."/>
        </authorList>
    </citation>
    <scope>NUCLEOTIDE SEQUENCE</scope>
</reference>
<feature type="compositionally biased region" description="Basic and acidic residues" evidence="1">
    <location>
        <begin position="108"/>
        <end position="119"/>
    </location>
</feature>
<name>M1KLG7_ENCCN</name>
<dbReference type="VEuPathDB" id="MicrosporidiaDB:AEWQ_101430"/>
<feature type="compositionally biased region" description="Low complexity" evidence="1">
    <location>
        <begin position="241"/>
        <end position="256"/>
    </location>
</feature>
<gene>
    <name evidence="2" type="ORF">ECU10_1500</name>
</gene>
<proteinExistence type="predicted"/>
<dbReference type="VEuPathDB" id="MicrosporidiaDB:M970_101430"/>
<evidence type="ECO:0000256" key="1">
    <source>
        <dbReference type="SAM" id="MobiDB-lite"/>
    </source>
</evidence>
<dbReference type="EMBL" id="KC513613">
    <property type="protein sequence ID" value="AGE96151.1"/>
    <property type="molecule type" value="Genomic_DNA"/>
</dbReference>
<feature type="compositionally biased region" description="Basic and acidic residues" evidence="1">
    <location>
        <begin position="214"/>
        <end position="233"/>
    </location>
</feature>
<feature type="compositionally biased region" description="Polar residues" evidence="1">
    <location>
        <begin position="178"/>
        <end position="213"/>
    </location>
</feature>
<sequence length="459" mass="50492">MDGWSGKDKRSSSGDEAEKVYLEMESSGSSDKSQRPLESSVMKHVIGAACMLTQKSSDEDVDDKERISTFDVYIVNENGKVNGYELKHIGPADGIESMSSPGDSSADEVIRSFRFDRKSRGVPPHEFYKRKRSHELPQNHGGSSSCGNKEKCEPIILEISEISETYNGNDTDEHQDSGKGSQSSAVLEKTSSCQSNEMPSSFINVGNDLTGQEVSKESDIEVSKGNEDTKEESLLALPDKSASSGPTLLSSSSELSVSRELETASSTSALAEPKKKEDREMNDSRAMGNIIKAIQAQEPEEKDIINQKIGLNSPCETAEQTYTSEDIVNSEDLCKELKTALLAAFIPSMEPSSAEASETSETSFVETCITRNIGDRLVDGMEKVEEFKSILDFDRTDNPATCSDSRGREADRDDEMIVFVEAGDVGRKKSNTHTRNNRVGRLVKFFENLEERSKEESRS</sequence>
<feature type="compositionally biased region" description="Basic and acidic residues" evidence="1">
    <location>
        <begin position="1"/>
        <end position="22"/>
    </location>
</feature>
<dbReference type="AlphaFoldDB" id="M1KLG7"/>
<protein>
    <submittedName>
        <fullName evidence="2">Putative ca-binding protein</fullName>
    </submittedName>
</protein>
<feature type="region of interest" description="Disordered" evidence="1">
    <location>
        <begin position="91"/>
        <end position="150"/>
    </location>
</feature>
<feature type="compositionally biased region" description="Basic and acidic residues" evidence="1">
    <location>
        <begin position="272"/>
        <end position="283"/>
    </location>
</feature>
<dbReference type="VEuPathDB" id="MicrosporidiaDB:AEWR_101430"/>
<organism evidence="2">
    <name type="scientific">Encephalitozoon cuniculi</name>
    <name type="common">Microsporidian parasite</name>
    <dbReference type="NCBI Taxonomy" id="6035"/>
    <lineage>
        <taxon>Eukaryota</taxon>
        <taxon>Fungi</taxon>
        <taxon>Fungi incertae sedis</taxon>
        <taxon>Microsporidia</taxon>
        <taxon>Unikaryonidae</taxon>
        <taxon>Encephalitozoon</taxon>
    </lineage>
</organism>
<dbReference type="VEuPathDB" id="MicrosporidiaDB:AEWD_101430"/>
<feature type="region of interest" description="Disordered" evidence="1">
    <location>
        <begin position="163"/>
        <end position="285"/>
    </location>
</feature>
<evidence type="ECO:0000313" key="2">
    <source>
        <dbReference type="EMBL" id="AGE96151.1"/>
    </source>
</evidence>
<feature type="region of interest" description="Disordered" evidence="1">
    <location>
        <begin position="1"/>
        <end position="39"/>
    </location>
</feature>